<dbReference type="InterPro" id="IPR030678">
    <property type="entry name" value="Peptide/Ni-bd"/>
</dbReference>
<evidence type="ECO:0000256" key="1">
    <source>
        <dbReference type="ARBA" id="ARBA00022729"/>
    </source>
</evidence>
<dbReference type="Gene3D" id="3.10.105.10">
    <property type="entry name" value="Dipeptide-binding Protein, Domain 3"/>
    <property type="match status" value="1"/>
</dbReference>
<protein>
    <submittedName>
        <fullName evidence="4">Antibiotic ABC transporter substrate-binding protein</fullName>
    </submittedName>
</protein>
<dbReference type="Proteomes" id="UP000053038">
    <property type="component" value="Unassembled WGS sequence"/>
</dbReference>
<dbReference type="CDD" id="cd08497">
    <property type="entry name" value="MbnE-like"/>
    <property type="match status" value="1"/>
</dbReference>
<dbReference type="GO" id="GO:0043190">
    <property type="term" value="C:ATP-binding cassette (ABC) transporter complex"/>
    <property type="evidence" value="ECO:0007669"/>
    <property type="project" value="InterPro"/>
</dbReference>
<proteinExistence type="predicted"/>
<evidence type="ECO:0000259" key="3">
    <source>
        <dbReference type="Pfam" id="PF00496"/>
    </source>
</evidence>
<dbReference type="EMBL" id="JSXC01000035">
    <property type="protein sequence ID" value="KHN50933.1"/>
    <property type="molecule type" value="Genomic_DNA"/>
</dbReference>
<dbReference type="GO" id="GO:0030288">
    <property type="term" value="C:outer membrane-bounded periplasmic space"/>
    <property type="evidence" value="ECO:0007669"/>
    <property type="project" value="TreeGrafter"/>
</dbReference>
<dbReference type="OrthoDB" id="9803988at2"/>
<evidence type="ECO:0000256" key="2">
    <source>
        <dbReference type="SAM" id="SignalP"/>
    </source>
</evidence>
<gene>
    <name evidence="4" type="ORF">OI69_12645</name>
</gene>
<evidence type="ECO:0000313" key="4">
    <source>
        <dbReference type="EMBL" id="KHN50933.1"/>
    </source>
</evidence>
<dbReference type="RefSeq" id="WP_039350948.1">
    <property type="nucleotide sequence ID" value="NZ_JSXC01000035.1"/>
</dbReference>
<organism evidence="4 5">
    <name type="scientific">Pectobacterium fontis</name>
    <dbReference type="NCBI Taxonomy" id="2558042"/>
    <lineage>
        <taxon>Bacteria</taxon>
        <taxon>Pseudomonadati</taxon>
        <taxon>Pseudomonadota</taxon>
        <taxon>Gammaproteobacteria</taxon>
        <taxon>Enterobacterales</taxon>
        <taxon>Pectobacteriaceae</taxon>
        <taxon>Pectobacterium</taxon>
    </lineage>
</organism>
<dbReference type="PANTHER" id="PTHR30290:SF64">
    <property type="entry name" value="ABC TRANSPORTER PERIPLASMIC BINDING PROTEIN"/>
    <property type="match status" value="1"/>
</dbReference>
<dbReference type="PANTHER" id="PTHR30290">
    <property type="entry name" value="PERIPLASMIC BINDING COMPONENT OF ABC TRANSPORTER"/>
    <property type="match status" value="1"/>
</dbReference>
<feature type="domain" description="Solute-binding protein family 5" evidence="3">
    <location>
        <begin position="99"/>
        <end position="503"/>
    </location>
</feature>
<evidence type="ECO:0000313" key="5">
    <source>
        <dbReference type="Proteomes" id="UP000053038"/>
    </source>
</evidence>
<dbReference type="Pfam" id="PF00496">
    <property type="entry name" value="SBP_bac_5"/>
    <property type="match status" value="1"/>
</dbReference>
<dbReference type="PIRSF" id="PIRSF002741">
    <property type="entry name" value="MppA"/>
    <property type="match status" value="1"/>
</dbReference>
<dbReference type="AlphaFoldDB" id="A0A7V8IHR1"/>
<dbReference type="GO" id="GO:1904680">
    <property type="term" value="F:peptide transmembrane transporter activity"/>
    <property type="evidence" value="ECO:0007669"/>
    <property type="project" value="TreeGrafter"/>
</dbReference>
<dbReference type="Gene3D" id="3.40.190.10">
    <property type="entry name" value="Periplasmic binding protein-like II"/>
    <property type="match status" value="1"/>
</dbReference>
<accession>A0A7V8IHR1</accession>
<feature type="chain" id="PRO_5031544495" evidence="2">
    <location>
        <begin position="21"/>
        <end position="602"/>
    </location>
</feature>
<dbReference type="FunFam" id="3.10.105.10:FF:000005">
    <property type="entry name" value="ABC transporter substrate-binding protein"/>
    <property type="match status" value="1"/>
</dbReference>
<keyword evidence="1 2" id="KW-0732">Signal</keyword>
<reference evidence="4 5" key="1">
    <citation type="submission" date="2014-10" db="EMBL/GenBank/DDBJ databases">
        <title>Genome sequence of Pectobacterium carotovorum M022.</title>
        <authorList>
            <person name="Chan K.-G."/>
            <person name="Tan W.-S."/>
        </authorList>
    </citation>
    <scope>NUCLEOTIDE SEQUENCE [LARGE SCALE GENOMIC DNA]</scope>
    <source>
        <strain evidence="4 5">M022</strain>
    </source>
</reference>
<name>A0A7V8IHR1_9GAMM</name>
<sequence length="602" mass="69134">MLKRVIAAVLLCTTHFGLHAETIENSTRFALLGEPKYTENFRHFDYVNPDAPKGGNITLSALGTFDNFNRYALRGVAAARTERLYDSLFVSSDDEPGSYYPLVALTTRHSADFRWIEIDMNPQARFHDGSPITAADVAFTYNMFMTQGVPQFRLYFKDVTAKAVAPLTVRFDFPVSDKNRMFSLITLPIMPEKFWKNHKLNEPLSYPPPASGPYRITAYRTGQYVTYSRVKDYWGADLPVNKGLNNFDTIRYDYYLDDSVALEAFKAGAFDLREEGSPKNWATQYQGGNFARGYIIKQDQVNQSAQDTRWLAFNIQRPLFQDRRVRQALALAFDFNWMNKALYYNAYQRTDSYFQNTEYAAKGEPSTEELAWLTPLKDKVPAEVFGTRYQPPSSDGSGYDRQNWLKALTLLKEAGWELKDQKLVNSKTGQPFTFELLLPSAGNSQYVLPFQQSLKKLGITMNVRNIDSAQFNSRLRKRDFDMTATVYPALLYPDDNLQIRWSSQYINSSYNTSGVSDPAIDSLIEDIVKHQGQKVPLLSLGRALDRVLTWNQFMIPMWYSNHDRFAYWNKFAMPAVRPAYSLGIDGWWFDTKQAATLPAERR</sequence>
<keyword evidence="5" id="KW-1185">Reference proteome</keyword>
<dbReference type="InterPro" id="IPR039424">
    <property type="entry name" value="SBP_5"/>
</dbReference>
<dbReference type="SUPFAM" id="SSF53850">
    <property type="entry name" value="Periplasmic binding protein-like II"/>
    <property type="match status" value="1"/>
</dbReference>
<feature type="signal peptide" evidence="2">
    <location>
        <begin position="1"/>
        <end position="20"/>
    </location>
</feature>
<dbReference type="InterPro" id="IPR000914">
    <property type="entry name" value="SBP_5_dom"/>
</dbReference>
<comment type="caution">
    <text evidence="4">The sequence shown here is derived from an EMBL/GenBank/DDBJ whole genome shotgun (WGS) entry which is preliminary data.</text>
</comment>
<dbReference type="GO" id="GO:0042884">
    <property type="term" value="P:microcin transport"/>
    <property type="evidence" value="ECO:0007669"/>
    <property type="project" value="TreeGrafter"/>
</dbReference>
<dbReference type="GO" id="GO:0015833">
    <property type="term" value="P:peptide transport"/>
    <property type="evidence" value="ECO:0007669"/>
    <property type="project" value="TreeGrafter"/>
</dbReference>